<evidence type="ECO:0000313" key="2">
    <source>
        <dbReference type="EMBL" id="CAH7668153.1"/>
    </source>
</evidence>
<reference evidence="2" key="1">
    <citation type="submission" date="2022-06" db="EMBL/GenBank/DDBJ databases">
        <authorList>
            <consortium name="SYNGENTA / RWTH Aachen University"/>
        </authorList>
    </citation>
    <scope>NUCLEOTIDE SEQUENCE</scope>
</reference>
<dbReference type="AlphaFoldDB" id="A0AAV0AJH0"/>
<evidence type="ECO:0000256" key="1">
    <source>
        <dbReference type="SAM" id="MobiDB-lite"/>
    </source>
</evidence>
<feature type="region of interest" description="Disordered" evidence="1">
    <location>
        <begin position="1"/>
        <end position="38"/>
    </location>
</feature>
<evidence type="ECO:0000313" key="3">
    <source>
        <dbReference type="Proteomes" id="UP001153365"/>
    </source>
</evidence>
<accession>A0AAV0AJH0</accession>
<comment type="caution">
    <text evidence="2">The sequence shown here is derived from an EMBL/GenBank/DDBJ whole genome shotgun (WGS) entry which is preliminary data.</text>
</comment>
<dbReference type="EMBL" id="CALTRL010000447">
    <property type="protein sequence ID" value="CAH7668153.1"/>
    <property type="molecule type" value="Genomic_DNA"/>
</dbReference>
<feature type="compositionally biased region" description="Acidic residues" evidence="1">
    <location>
        <begin position="15"/>
        <end position="36"/>
    </location>
</feature>
<protein>
    <submittedName>
        <fullName evidence="2">Uncharacterized protein</fullName>
    </submittedName>
</protein>
<keyword evidence="3" id="KW-1185">Reference proteome</keyword>
<feature type="region of interest" description="Disordered" evidence="1">
    <location>
        <begin position="82"/>
        <end position="131"/>
    </location>
</feature>
<dbReference type="Proteomes" id="UP001153365">
    <property type="component" value="Unassembled WGS sequence"/>
</dbReference>
<sequence>MSPWVTGVADGWFSGDEDEDEDENEDEDEDEDENEEWWWWWWSIEEPDNARGITISPADMSVLPSQANQSQIQMLTLSMKFSKNSQTEPERPTGTSTSTVTETETSSSSSYSQLSNRASRGAPSKISPVDISSNSNDANCVVFDVDPEPKSYLSSLQQRTQVPETAQSECSHQTPHLGGLFNRSKMYQDLRLKAQMSNTKTLNIARLKPLAISYNHTRPVSKSPDKRFVGEF</sequence>
<organism evidence="2 3">
    <name type="scientific">Phakopsora pachyrhizi</name>
    <name type="common">Asian soybean rust disease fungus</name>
    <dbReference type="NCBI Taxonomy" id="170000"/>
    <lineage>
        <taxon>Eukaryota</taxon>
        <taxon>Fungi</taxon>
        <taxon>Dikarya</taxon>
        <taxon>Basidiomycota</taxon>
        <taxon>Pucciniomycotina</taxon>
        <taxon>Pucciniomycetes</taxon>
        <taxon>Pucciniales</taxon>
        <taxon>Phakopsoraceae</taxon>
        <taxon>Phakopsora</taxon>
    </lineage>
</organism>
<proteinExistence type="predicted"/>
<feature type="compositionally biased region" description="Low complexity" evidence="1">
    <location>
        <begin position="93"/>
        <end position="110"/>
    </location>
</feature>
<name>A0AAV0AJH0_PHAPC</name>
<gene>
    <name evidence="2" type="ORF">PPACK8108_LOCUS2621</name>
</gene>